<dbReference type="EMBL" id="CYPW01000032">
    <property type="protein sequence ID" value="CUH53922.1"/>
    <property type="molecule type" value="Genomic_DNA"/>
</dbReference>
<evidence type="ECO:0000313" key="3">
    <source>
        <dbReference type="Proteomes" id="UP000054823"/>
    </source>
</evidence>
<gene>
    <name evidence="2" type="ORF">SHM7688_03391</name>
</gene>
<dbReference type="STRING" id="321267.SHM7688_03391"/>
<feature type="transmembrane region" description="Helical" evidence="1">
    <location>
        <begin position="33"/>
        <end position="51"/>
    </location>
</feature>
<dbReference type="OrthoDB" id="7875801at2"/>
<dbReference type="Proteomes" id="UP000054823">
    <property type="component" value="Unassembled WGS sequence"/>
</dbReference>
<organism evidence="2 3">
    <name type="scientific">Shimia marina</name>
    <dbReference type="NCBI Taxonomy" id="321267"/>
    <lineage>
        <taxon>Bacteria</taxon>
        <taxon>Pseudomonadati</taxon>
        <taxon>Pseudomonadota</taxon>
        <taxon>Alphaproteobacteria</taxon>
        <taxon>Rhodobacterales</taxon>
        <taxon>Roseobacteraceae</taxon>
    </lineage>
</organism>
<protein>
    <submittedName>
        <fullName evidence="2">Uncharacterized protein</fullName>
    </submittedName>
</protein>
<evidence type="ECO:0000256" key="1">
    <source>
        <dbReference type="SAM" id="Phobius"/>
    </source>
</evidence>
<proteinExistence type="predicted"/>
<dbReference type="AlphaFoldDB" id="A0A0P1EU98"/>
<dbReference type="RefSeq" id="WP_058241086.1">
    <property type="nucleotide sequence ID" value="NZ_CYPW01000032.1"/>
</dbReference>
<keyword evidence="1" id="KW-0812">Transmembrane</keyword>
<reference evidence="2 3" key="1">
    <citation type="submission" date="2015-09" db="EMBL/GenBank/DDBJ databases">
        <authorList>
            <consortium name="Swine Surveillance"/>
        </authorList>
    </citation>
    <scope>NUCLEOTIDE SEQUENCE [LARGE SCALE GENOMIC DNA]</scope>
    <source>
        <strain evidence="2 3">CECT 7688</strain>
    </source>
</reference>
<sequence length="74" mass="7981">MTTDYLITIGLLVGLFSIPAMLAAYVDDRFPRGPMAAFVLSAAVIAIALMLNPMRYSVAELPNVVVRVIADILN</sequence>
<accession>A0A0P1EU98</accession>
<keyword evidence="3" id="KW-1185">Reference proteome</keyword>
<evidence type="ECO:0000313" key="2">
    <source>
        <dbReference type="EMBL" id="CUH53922.1"/>
    </source>
</evidence>
<keyword evidence="1" id="KW-0472">Membrane</keyword>
<name>A0A0P1EU98_9RHOB</name>
<feature type="transmembrane region" description="Helical" evidence="1">
    <location>
        <begin position="6"/>
        <end position="26"/>
    </location>
</feature>
<keyword evidence="1" id="KW-1133">Transmembrane helix</keyword>